<dbReference type="NCBIfam" id="TIGR02532">
    <property type="entry name" value="IV_pilin_GFxxxE"/>
    <property type="match status" value="1"/>
</dbReference>
<dbReference type="EMBL" id="JAWWMZ010000001">
    <property type="protein sequence ID" value="MDX4951953.1"/>
    <property type="molecule type" value="Genomic_DNA"/>
</dbReference>
<dbReference type="RefSeq" id="WP_063327515.1">
    <property type="nucleotide sequence ID" value="NZ_JAWWMZ010000001.1"/>
</dbReference>
<keyword evidence="4" id="KW-0812">Transmembrane</keyword>
<dbReference type="PANTHER" id="PTHR30093:SF34">
    <property type="entry name" value="PREPILIN PEPTIDASE-DEPENDENT PROTEIN D"/>
    <property type="match status" value="1"/>
</dbReference>
<dbReference type="Gene3D" id="3.30.700.10">
    <property type="entry name" value="Glycoprotein, Type 4 Pilin"/>
    <property type="match status" value="1"/>
</dbReference>
<name>A0AAJ2QW04_DELAC</name>
<keyword evidence="4" id="KW-1133">Transmembrane helix</keyword>
<dbReference type="Proteomes" id="UP001287445">
    <property type="component" value="Unassembled WGS sequence"/>
</dbReference>
<evidence type="ECO:0000256" key="2">
    <source>
        <dbReference type="ARBA" id="ARBA00022481"/>
    </source>
</evidence>
<keyword evidence="4" id="KW-0472">Membrane</keyword>
<dbReference type="PANTHER" id="PTHR30093">
    <property type="entry name" value="GENERAL SECRETION PATHWAY PROTEIN G"/>
    <property type="match status" value="1"/>
</dbReference>
<accession>A0AAJ2QW04</accession>
<protein>
    <submittedName>
        <fullName evidence="5">Pilin</fullName>
    </submittedName>
</protein>
<dbReference type="InterPro" id="IPR001082">
    <property type="entry name" value="Pilin"/>
</dbReference>
<evidence type="ECO:0000313" key="6">
    <source>
        <dbReference type="Proteomes" id="UP001287445"/>
    </source>
</evidence>
<evidence type="ECO:0000256" key="3">
    <source>
        <dbReference type="RuleBase" id="RU000389"/>
    </source>
</evidence>
<dbReference type="SUPFAM" id="SSF54523">
    <property type="entry name" value="Pili subunits"/>
    <property type="match status" value="1"/>
</dbReference>
<dbReference type="Pfam" id="PF07963">
    <property type="entry name" value="N_methyl"/>
    <property type="match status" value="1"/>
</dbReference>
<dbReference type="GO" id="GO:0007155">
    <property type="term" value="P:cell adhesion"/>
    <property type="evidence" value="ECO:0007669"/>
    <property type="project" value="InterPro"/>
</dbReference>
<dbReference type="Pfam" id="PF00114">
    <property type="entry name" value="Pilin"/>
    <property type="match status" value="1"/>
</dbReference>
<evidence type="ECO:0000313" key="5">
    <source>
        <dbReference type="EMBL" id="MDX4951953.1"/>
    </source>
</evidence>
<dbReference type="PROSITE" id="PS00409">
    <property type="entry name" value="PROKAR_NTER_METHYL"/>
    <property type="match status" value="1"/>
</dbReference>
<gene>
    <name evidence="5" type="ORF">SGN30_00825</name>
</gene>
<sequence>MKRSIQQGFTLIELMIVVAIIGILAAVALPAYQDYTVRAKISEAVIAGSSVKSMMSEAFQTDSTGGLTAAAVAFNNKPQNEKTSKYVKNITVTTASPWDIKVYVAASAGNGIPTGVDGKFITFTPNVQSSAPTASSMGAIDWACASATKVSAGNRGLSSAVVGDLPEKYAPSECR</sequence>
<reference evidence="5" key="1">
    <citation type="submission" date="2023-11" db="EMBL/GenBank/DDBJ databases">
        <title>Identification and selenium tolerance of Delftia acidovorans R3-25.</title>
        <authorList>
            <person name="Zhang S."/>
            <person name="Liu Y."/>
            <person name="Guo Y."/>
        </authorList>
    </citation>
    <scope>NUCLEOTIDE SEQUENCE</scope>
    <source>
        <strain evidence="5">R3-25</strain>
    </source>
</reference>
<comment type="caution">
    <text evidence="5">The sequence shown here is derived from an EMBL/GenBank/DDBJ whole genome shotgun (WGS) entry which is preliminary data.</text>
</comment>
<keyword evidence="2" id="KW-0488">Methylation</keyword>
<dbReference type="InterPro" id="IPR045584">
    <property type="entry name" value="Pilin-like"/>
</dbReference>
<evidence type="ECO:0000256" key="1">
    <source>
        <dbReference type="ARBA" id="ARBA00005233"/>
    </source>
</evidence>
<evidence type="ECO:0000256" key="4">
    <source>
        <dbReference type="SAM" id="Phobius"/>
    </source>
</evidence>
<dbReference type="InterPro" id="IPR012902">
    <property type="entry name" value="N_methyl_site"/>
</dbReference>
<dbReference type="GO" id="GO:0009289">
    <property type="term" value="C:pilus"/>
    <property type="evidence" value="ECO:0007669"/>
    <property type="project" value="InterPro"/>
</dbReference>
<feature type="transmembrane region" description="Helical" evidence="4">
    <location>
        <begin position="12"/>
        <end position="32"/>
    </location>
</feature>
<dbReference type="AlphaFoldDB" id="A0AAJ2QW04"/>
<keyword evidence="3" id="KW-0281">Fimbrium</keyword>
<proteinExistence type="inferred from homology"/>
<comment type="similarity">
    <text evidence="1 3">Belongs to the N-Me-Phe pilin family.</text>
</comment>
<organism evidence="5 6">
    <name type="scientific">Delftia acidovorans</name>
    <name type="common">Pseudomonas acidovorans</name>
    <name type="synonym">Comamonas acidovorans</name>
    <dbReference type="NCBI Taxonomy" id="80866"/>
    <lineage>
        <taxon>Bacteria</taxon>
        <taxon>Pseudomonadati</taxon>
        <taxon>Pseudomonadota</taxon>
        <taxon>Betaproteobacteria</taxon>
        <taxon>Burkholderiales</taxon>
        <taxon>Comamonadaceae</taxon>
        <taxon>Delftia</taxon>
    </lineage>
</organism>